<dbReference type="InterPro" id="IPR052043">
    <property type="entry name" value="PolySaccharide_Degr_Enz"/>
</dbReference>
<reference evidence="2 3" key="1">
    <citation type="journal article" date="2019" name="Nat. Med.">
        <title>A library of human gut bacterial isolates paired with longitudinal multiomics data enables mechanistic microbiome research.</title>
        <authorList>
            <person name="Poyet M."/>
            <person name="Groussin M."/>
            <person name="Gibbons S.M."/>
            <person name="Avila-Pacheco J."/>
            <person name="Jiang X."/>
            <person name="Kearney S.M."/>
            <person name="Perrotta A.R."/>
            <person name="Berdy B."/>
            <person name="Zhao S."/>
            <person name="Lieberman T.D."/>
            <person name="Swanson P.K."/>
            <person name="Smith M."/>
            <person name="Roesemann S."/>
            <person name="Alexander J.E."/>
            <person name="Rich S.A."/>
            <person name="Livny J."/>
            <person name="Vlamakis H."/>
            <person name="Clish C."/>
            <person name="Bullock K."/>
            <person name="Deik A."/>
            <person name="Scott J."/>
            <person name="Pierce K.A."/>
            <person name="Xavier R.J."/>
            <person name="Alm E.J."/>
        </authorList>
    </citation>
    <scope>NUCLEOTIDE SEQUENCE [LARGE SCALE GENOMIC DNA]</scope>
    <source>
        <strain evidence="2 3">BIOML-A134</strain>
    </source>
</reference>
<gene>
    <name evidence="2" type="ORF">F3D66_28680</name>
</gene>
<dbReference type="PANTHER" id="PTHR33886:SF8">
    <property type="entry name" value="UNSATURATED RHAMNOGALACTURONAN HYDROLASE (EUROFUNG)"/>
    <property type="match status" value="1"/>
</dbReference>
<dbReference type="Proteomes" id="UP000473905">
    <property type="component" value="Unassembled WGS sequence"/>
</dbReference>
<dbReference type="PANTHER" id="PTHR33886">
    <property type="entry name" value="UNSATURATED RHAMNOGALACTURONAN HYDROLASE (EUROFUNG)"/>
    <property type="match status" value="1"/>
</dbReference>
<comment type="caution">
    <text evidence="2">The sequence shown here is derived from an EMBL/GenBank/DDBJ whole genome shotgun (WGS) entry which is preliminary data.</text>
</comment>
<dbReference type="InterPro" id="IPR010905">
    <property type="entry name" value="Glyco_hydro_88"/>
</dbReference>
<name>A0A5M5D576_BACOV</name>
<dbReference type="GO" id="GO:0005975">
    <property type="term" value="P:carbohydrate metabolic process"/>
    <property type="evidence" value="ECO:0007669"/>
    <property type="project" value="InterPro"/>
</dbReference>
<dbReference type="Pfam" id="PF07470">
    <property type="entry name" value="Glyco_hydro_88"/>
    <property type="match status" value="1"/>
</dbReference>
<dbReference type="InterPro" id="IPR008928">
    <property type="entry name" value="6-hairpin_glycosidase_sf"/>
</dbReference>
<dbReference type="InterPro" id="IPR012341">
    <property type="entry name" value="6hp_glycosidase-like_sf"/>
</dbReference>
<evidence type="ECO:0000313" key="3">
    <source>
        <dbReference type="Proteomes" id="UP000473905"/>
    </source>
</evidence>
<evidence type="ECO:0000313" key="2">
    <source>
        <dbReference type="EMBL" id="KAA4089009.1"/>
    </source>
</evidence>
<protein>
    <submittedName>
        <fullName evidence="2">Glycoside hydrolase family 88 protein</fullName>
    </submittedName>
</protein>
<dbReference type="SUPFAM" id="SSF48208">
    <property type="entry name" value="Six-hairpin glycosidases"/>
    <property type="match status" value="1"/>
</dbReference>
<dbReference type="AlphaFoldDB" id="A0A5M5D576"/>
<sequence>MEKVKLLVIEILLFPITFLNAMIPDSSAVLNTVNKVVDWQIEHYSDMNKNRIYKSFGDLSWENGVFLSALSEWAEFRNDSSLISWYRNICERNRYSLSTANHRIYHADDLAVCLMYATLYDKTGKDEVIHHTLSRLEFIMNHPSKAVFGEKSKHVNDRWCWCDALYMAPPVFARFANITGNNKMRDFMDKEFWDTHKFLYDESESLFFRDAKYFKRKEKNGEKVFWGRGNAWVLAGLSRIITYLPSDYPSRSKYISLFKEMASRIVSLQDKRGHWHASMLDPISYPDPEMSCTAFFTYALWWGINNGVLDEEIYLKSAINGWNAIVGSVQKDGMLGWVQPVGQAPKKVTAEMTEVYGPAAVMLAAMEILKFSDGFAL</sequence>
<dbReference type="EMBL" id="VWKB01000063">
    <property type="protein sequence ID" value="KAA4089009.1"/>
    <property type="molecule type" value="Genomic_DNA"/>
</dbReference>
<organism evidence="2 3">
    <name type="scientific">Bacteroides ovatus</name>
    <dbReference type="NCBI Taxonomy" id="28116"/>
    <lineage>
        <taxon>Bacteria</taxon>
        <taxon>Pseudomonadati</taxon>
        <taxon>Bacteroidota</taxon>
        <taxon>Bacteroidia</taxon>
        <taxon>Bacteroidales</taxon>
        <taxon>Bacteroidaceae</taxon>
        <taxon>Bacteroides</taxon>
    </lineage>
</organism>
<dbReference type="Gene3D" id="1.50.10.10">
    <property type="match status" value="1"/>
</dbReference>
<keyword evidence="1 2" id="KW-0378">Hydrolase</keyword>
<dbReference type="GO" id="GO:0016787">
    <property type="term" value="F:hydrolase activity"/>
    <property type="evidence" value="ECO:0007669"/>
    <property type="project" value="UniProtKB-KW"/>
</dbReference>
<evidence type="ECO:0000256" key="1">
    <source>
        <dbReference type="ARBA" id="ARBA00022801"/>
    </source>
</evidence>
<accession>A0A5M5D576</accession>
<keyword evidence="3" id="KW-1185">Reference proteome</keyword>
<proteinExistence type="predicted"/>